<evidence type="ECO:0000313" key="8">
    <source>
        <dbReference type="Proteomes" id="UP000063236"/>
    </source>
</evidence>
<dbReference type="Proteomes" id="UP000063236">
    <property type="component" value="Unassembled WGS sequence"/>
</dbReference>
<name>A0AAW3P9G1_9BURK</name>
<dbReference type="Gene3D" id="3.50.50.60">
    <property type="entry name" value="FAD/NAD(P)-binding domain"/>
    <property type="match status" value="1"/>
</dbReference>
<keyword evidence="5" id="KW-0503">Monooxygenase</keyword>
<feature type="domain" description="FAD-binding" evidence="6">
    <location>
        <begin position="2"/>
        <end position="347"/>
    </location>
</feature>
<evidence type="ECO:0000256" key="2">
    <source>
        <dbReference type="ARBA" id="ARBA00022630"/>
    </source>
</evidence>
<dbReference type="SUPFAM" id="SSF51905">
    <property type="entry name" value="FAD/NAD(P)-binding domain"/>
    <property type="match status" value="1"/>
</dbReference>
<dbReference type="GO" id="GO:0004497">
    <property type="term" value="F:monooxygenase activity"/>
    <property type="evidence" value="ECO:0007669"/>
    <property type="project" value="UniProtKB-KW"/>
</dbReference>
<organism evidence="7 8">
    <name type="scientific">Burkholderia diffusa</name>
    <dbReference type="NCBI Taxonomy" id="488732"/>
    <lineage>
        <taxon>Bacteria</taxon>
        <taxon>Pseudomonadati</taxon>
        <taxon>Pseudomonadota</taxon>
        <taxon>Betaproteobacteria</taxon>
        <taxon>Burkholderiales</taxon>
        <taxon>Burkholderiaceae</taxon>
        <taxon>Burkholderia</taxon>
        <taxon>Burkholderia cepacia complex</taxon>
    </lineage>
</organism>
<dbReference type="AlphaFoldDB" id="A0AAW3P9G1"/>
<evidence type="ECO:0000256" key="1">
    <source>
        <dbReference type="ARBA" id="ARBA00001974"/>
    </source>
</evidence>
<dbReference type="EMBL" id="LPJV01000059">
    <property type="protein sequence ID" value="KWF46742.1"/>
    <property type="molecule type" value="Genomic_DNA"/>
</dbReference>
<evidence type="ECO:0000256" key="3">
    <source>
        <dbReference type="ARBA" id="ARBA00022827"/>
    </source>
</evidence>
<dbReference type="RefSeq" id="WP_060188600.1">
    <property type="nucleotide sequence ID" value="NZ_LPJS01000026.1"/>
</dbReference>
<evidence type="ECO:0000256" key="5">
    <source>
        <dbReference type="ARBA" id="ARBA00023033"/>
    </source>
</evidence>
<keyword evidence="4" id="KW-0560">Oxidoreductase</keyword>
<proteinExistence type="predicted"/>
<keyword evidence="3" id="KW-0274">FAD</keyword>
<dbReference type="InterPro" id="IPR002938">
    <property type="entry name" value="FAD-bd"/>
</dbReference>
<accession>A0AAW3P9G1</accession>
<comment type="cofactor">
    <cofactor evidence="1">
        <name>FAD</name>
        <dbReference type="ChEBI" id="CHEBI:57692"/>
    </cofactor>
</comment>
<dbReference type="PRINTS" id="PR00420">
    <property type="entry name" value="RNGMNOXGNASE"/>
</dbReference>
<dbReference type="Pfam" id="PF01494">
    <property type="entry name" value="FAD_binding_3"/>
    <property type="match status" value="1"/>
</dbReference>
<dbReference type="PANTHER" id="PTHR13789">
    <property type="entry name" value="MONOOXYGENASE"/>
    <property type="match status" value="1"/>
</dbReference>
<reference evidence="7 8" key="1">
    <citation type="submission" date="2015-11" db="EMBL/GenBank/DDBJ databases">
        <title>Expanding the genomic diversity of Burkholderia species for the development of highly accurate diagnostics.</title>
        <authorList>
            <person name="Sahl J."/>
            <person name="Keim P."/>
            <person name="Wagner D."/>
        </authorList>
    </citation>
    <scope>NUCLEOTIDE SEQUENCE [LARGE SCALE GENOMIC DNA]</scope>
    <source>
        <strain evidence="7 8">MSMB378WGS</strain>
    </source>
</reference>
<dbReference type="GO" id="GO:0071949">
    <property type="term" value="F:FAD binding"/>
    <property type="evidence" value="ECO:0007669"/>
    <property type="project" value="InterPro"/>
</dbReference>
<evidence type="ECO:0000259" key="6">
    <source>
        <dbReference type="Pfam" id="PF01494"/>
    </source>
</evidence>
<evidence type="ECO:0000313" key="7">
    <source>
        <dbReference type="EMBL" id="KWF46742.1"/>
    </source>
</evidence>
<dbReference type="InterPro" id="IPR036188">
    <property type="entry name" value="FAD/NAD-bd_sf"/>
</dbReference>
<comment type="caution">
    <text evidence="7">The sequence shown here is derived from an EMBL/GenBank/DDBJ whole genome shotgun (WGS) entry which is preliminary data.</text>
</comment>
<dbReference type="PANTHER" id="PTHR13789:SF318">
    <property type="entry name" value="GERANYLGERANYL DIPHOSPHATE REDUCTASE"/>
    <property type="match status" value="1"/>
</dbReference>
<dbReference type="InterPro" id="IPR050493">
    <property type="entry name" value="FAD-dep_Monooxygenase_BioMet"/>
</dbReference>
<evidence type="ECO:0000256" key="4">
    <source>
        <dbReference type="ARBA" id="ARBA00023002"/>
    </source>
</evidence>
<sequence>MNIAIIGAGIGGLTAAASLLHQGHDVQVFEQAAVLGEVGAAVQMSANASKVLYHLGLKPTLESVGVKPESFQFRRFDDGEVLHEIKLGQAHEAAHGTPYYQIHRVDLHNALLAKVVSLRANAIHLGKRAQNIEENDSYVQVDFEDGTTTLADLVIGADGIKSIVRQFVVDSEPPVFTGQVAWRLSIPTERIPETLRPPLASTIWCGPENHAVMYYMRAGALLNFVGCVERPWEEESWTARRSWNELDEDYAGWHPIVRAAIENVDKDQCYRWALNNRKPVKTWTTKRIALLGDAVHPTLPYMAQGAAMAIEDAAVLARALSLDAPLRDRLSIYQNHRAPRTARVVEESTQMGELYHISDASEMRKAFKDKNIAASRNNWLYPYDPLTVPLN</sequence>
<protein>
    <recommendedName>
        <fullName evidence="6">FAD-binding domain-containing protein</fullName>
    </recommendedName>
</protein>
<keyword evidence="2" id="KW-0285">Flavoprotein</keyword>
<gene>
    <name evidence="7" type="ORF">WL88_25875</name>
</gene>
<dbReference type="SUPFAM" id="SSF54373">
    <property type="entry name" value="FAD-linked reductases, C-terminal domain"/>
    <property type="match status" value="1"/>
</dbReference>